<organism evidence="1 3">
    <name type="scientific">Sulfitobacter profundi</name>
    <dbReference type="NCBI Taxonomy" id="2679961"/>
    <lineage>
        <taxon>Bacteria</taxon>
        <taxon>Pseudomonadati</taxon>
        <taxon>Pseudomonadota</taxon>
        <taxon>Alphaproteobacteria</taxon>
        <taxon>Rhodobacterales</taxon>
        <taxon>Roseobacteraceae</taxon>
        <taxon>Sulfitobacter</taxon>
    </lineage>
</organism>
<dbReference type="EMBL" id="JBHSWA010000001">
    <property type="protein sequence ID" value="MFC6643257.1"/>
    <property type="molecule type" value="Genomic_DNA"/>
</dbReference>
<dbReference type="EMBL" id="JBHSWA010000001">
    <property type="protein sequence ID" value="MFC6640404.1"/>
    <property type="molecule type" value="Genomic_DNA"/>
</dbReference>
<name>A0ABW1YTQ0_9RHOB</name>
<reference evidence="1" key="1">
    <citation type="journal article" date="2014" name="Int. J. Syst. Evol. Microbiol.">
        <title>Complete genome of a new Firmicutes species belonging to the dominant human colonic microbiota ('Ruminococcus bicirculans') reveals two chromosomes and a selective capacity to utilize plant glucans.</title>
        <authorList>
            <consortium name="NISC Comparative Sequencing Program"/>
            <person name="Wegmann U."/>
            <person name="Louis P."/>
            <person name="Goesmann A."/>
            <person name="Henrissat B."/>
            <person name="Duncan S.H."/>
            <person name="Flint H.J."/>
        </authorList>
    </citation>
    <scope>NUCLEOTIDE SEQUENCE</scope>
    <source>
        <strain evidence="1">NBRC 113428</strain>
    </source>
</reference>
<reference evidence="1" key="3">
    <citation type="submission" date="2024-09" db="EMBL/GenBank/DDBJ databases">
        <authorList>
            <person name="Sun Q."/>
            <person name="Mori K."/>
        </authorList>
    </citation>
    <scope>NUCLEOTIDE SEQUENCE</scope>
    <source>
        <strain evidence="1">NBRC 113428</strain>
    </source>
</reference>
<gene>
    <name evidence="1" type="ORF">ACFQAU_00245</name>
    <name evidence="2" type="ORF">ACFQAU_17750</name>
</gene>
<reference evidence="3" key="2">
    <citation type="journal article" date="2019" name="Int. J. Syst. Evol. Microbiol.">
        <title>The Global Catalogue of Microorganisms (GCM) 10K type strain sequencing project: providing services to taxonomists for standard genome sequencing and annotation.</title>
        <authorList>
            <consortium name="The Broad Institute Genomics Platform"/>
            <consortium name="The Broad Institute Genome Sequencing Center for Infectious Disease"/>
            <person name="Wu L."/>
            <person name="Ma J."/>
        </authorList>
    </citation>
    <scope>NUCLEOTIDE SEQUENCE [LARGE SCALE GENOMIC DNA]</scope>
    <source>
        <strain evidence="3">NBRC 111368</strain>
    </source>
</reference>
<evidence type="ECO:0000313" key="2">
    <source>
        <dbReference type="EMBL" id="MFC6643257.1"/>
    </source>
</evidence>
<dbReference type="RefSeq" id="WP_132443605.1">
    <property type="nucleotide sequence ID" value="NZ_JBHSWA010000001.1"/>
</dbReference>
<evidence type="ECO:0000313" key="1">
    <source>
        <dbReference type="EMBL" id="MFC6640404.1"/>
    </source>
</evidence>
<dbReference type="Proteomes" id="UP001596403">
    <property type="component" value="Unassembled WGS sequence"/>
</dbReference>
<evidence type="ECO:0000313" key="3">
    <source>
        <dbReference type="Proteomes" id="UP001596403"/>
    </source>
</evidence>
<keyword evidence="3" id="KW-1185">Reference proteome</keyword>
<comment type="caution">
    <text evidence="1">The sequence shown here is derived from an EMBL/GenBank/DDBJ whole genome shotgun (WGS) entry which is preliminary data.</text>
</comment>
<proteinExistence type="predicted"/>
<protein>
    <submittedName>
        <fullName evidence="1">Uncharacterized protein</fullName>
    </submittedName>
</protein>
<accession>A0ABW1YTQ0</accession>
<sequence length="72" mass="8166">MTQAEIKSDARDRIGETLDLALRMRTAMLKKNKRRAWTKCPVCGSKIRAYLAGSKAHLHMACESKGCIWVMQ</sequence>